<dbReference type="OrthoDB" id="3365576at2759"/>
<feature type="region of interest" description="Disordered" evidence="1">
    <location>
        <begin position="1"/>
        <end position="37"/>
    </location>
</feature>
<organism evidence="3 4">
    <name type="scientific">Meira miltonrushii</name>
    <dbReference type="NCBI Taxonomy" id="1280837"/>
    <lineage>
        <taxon>Eukaryota</taxon>
        <taxon>Fungi</taxon>
        <taxon>Dikarya</taxon>
        <taxon>Basidiomycota</taxon>
        <taxon>Ustilaginomycotina</taxon>
        <taxon>Exobasidiomycetes</taxon>
        <taxon>Exobasidiales</taxon>
        <taxon>Brachybasidiaceae</taxon>
        <taxon>Meira</taxon>
    </lineage>
</organism>
<feature type="compositionally biased region" description="Basic and acidic residues" evidence="1">
    <location>
        <begin position="970"/>
        <end position="996"/>
    </location>
</feature>
<dbReference type="InParanoid" id="A0A316VAE0"/>
<dbReference type="GeneID" id="37024556"/>
<gene>
    <name evidence="3" type="ORF">FA14DRAFT_72426</name>
</gene>
<evidence type="ECO:0000259" key="2">
    <source>
        <dbReference type="Pfam" id="PF19343"/>
    </source>
</evidence>
<feature type="compositionally biased region" description="Basic and acidic residues" evidence="1">
    <location>
        <begin position="134"/>
        <end position="144"/>
    </location>
</feature>
<feature type="compositionally biased region" description="Basic and acidic residues" evidence="1">
    <location>
        <begin position="1"/>
        <end position="11"/>
    </location>
</feature>
<dbReference type="InterPro" id="IPR045967">
    <property type="entry name" value="HAM1-like_N"/>
</dbReference>
<reference evidence="3 4" key="1">
    <citation type="journal article" date="2018" name="Mol. Biol. Evol.">
        <title>Broad Genomic Sampling Reveals a Smut Pathogenic Ancestry of the Fungal Clade Ustilaginomycotina.</title>
        <authorList>
            <person name="Kijpornyongpan T."/>
            <person name="Mondo S.J."/>
            <person name="Barry K."/>
            <person name="Sandor L."/>
            <person name="Lee J."/>
            <person name="Lipzen A."/>
            <person name="Pangilinan J."/>
            <person name="LaButti K."/>
            <person name="Hainaut M."/>
            <person name="Henrissat B."/>
            <person name="Grigoriev I.V."/>
            <person name="Spatafora J.W."/>
            <person name="Aime M.C."/>
        </authorList>
    </citation>
    <scope>NUCLEOTIDE SEQUENCE [LARGE SCALE GENOMIC DNA]</scope>
    <source>
        <strain evidence="3 4">MCA 3882</strain>
    </source>
</reference>
<keyword evidence="4" id="KW-1185">Reference proteome</keyword>
<feature type="compositionally biased region" description="Polar residues" evidence="1">
    <location>
        <begin position="145"/>
        <end position="156"/>
    </location>
</feature>
<feature type="region of interest" description="Disordered" evidence="1">
    <location>
        <begin position="966"/>
        <end position="1009"/>
    </location>
</feature>
<feature type="region of interest" description="Disordered" evidence="1">
    <location>
        <begin position="297"/>
        <end position="316"/>
    </location>
</feature>
<dbReference type="AlphaFoldDB" id="A0A316VAE0"/>
<dbReference type="Proteomes" id="UP000245771">
    <property type="component" value="Unassembled WGS sequence"/>
</dbReference>
<dbReference type="RefSeq" id="XP_025354744.1">
    <property type="nucleotide sequence ID" value="XM_025502775.1"/>
</dbReference>
<accession>A0A316VAE0</accession>
<sequence>MAESSSEREPLLKQQKQQQQQRQGPSETRQSKPIQIKEESQISPLIRALIALRSGHLPDNAQLYALLHSSAAFFETLSGSVIPAESKKNSTTNERDDERAALSNETIITLAALLKECATLCRISAGWLYGNENDRDGKIPKSNDTENGSQQGARGNENEQWQRLIWHLGQALVEKPVEVEMESDLTTDAREATEAIKDAAKQVQTDAVQGFKSITKILSMILSSDEFLRIPSDIVGSISGTLAGIANDVGARAFEVEEALETSKVGSEKTEKDFLYPKEAVQDAGGKAADAVEAIVNEPQPGRKGKQRRSEEEEKAATWEDEFSKRIARLLTEVREDDTFRSATEKIVGLMRKYMSIAQEVRDDLQVNIEKEGSIGDVAANGVDQVREGIATKIESVHLETEVSTHLSYHATATLQAAKEVLEGLAGGKSLDSVLEKARIVKEQAQSDSELRQWVNQALDIVANTIRPTDSSNEESIQAQIKSLFDELHVLLNTRPAIVRSYEDLQIAWAEFQAGLRSDAMMRKLRARVSHIVSMSKTVFVNGIKDAKDQARFAFSTLIKSLLPSLGQILGNIPLPRVEFTSENLDAVVDDVHISSLQLVPDTLRLTTKTDWVWQPDETHVDTDFRVFIGGLKLAVSDVSFYVQERYTAPSDTACFACCSFGRSQSNWCLCRGPASWLAYTESALLDVGFKRKGVGITLDLRDAGQDLRKQSSSSWWPPWSSSQNKQPNQLDGIIKQYQSSEEQAEIEEKSVRTSFFDINDCQVEIDDSFDLNLRNSRHWLINTLLRYTSRPIIKTVLRRIISAQIRNGFVLADQRAYDIHLRSKLVRHRKLCQEARRAGHETLPSLSDAHAGVSDYVAVVLNNEAGKSKSRIEREKEEELQRQKEEREKEEEEIQKQREDQEEAATVKDQPKPDKKMEIRPTGMVYHDEDGDYSIAIGVKPSGMILDERQHGPKTQRMRVREAIANPKRTAEEVGQRGKYVHEEAKKALQGDRQESQTIDDEDRDLLDVPRAVTQNAREGLHNAQDALAAVTGDLFTKDELRKQDRDNGWKSSAFDL</sequence>
<feature type="domain" description="HAM1-like N-terminal" evidence="2">
    <location>
        <begin position="411"/>
        <end position="648"/>
    </location>
</feature>
<feature type="compositionally biased region" description="Low complexity" evidence="1">
    <location>
        <begin position="13"/>
        <end position="23"/>
    </location>
</feature>
<feature type="compositionally biased region" description="Basic and acidic residues" evidence="1">
    <location>
        <begin position="869"/>
        <end position="888"/>
    </location>
</feature>
<dbReference type="Pfam" id="PF19343">
    <property type="entry name" value="HAM1_N"/>
    <property type="match status" value="1"/>
</dbReference>
<proteinExistence type="predicted"/>
<evidence type="ECO:0000313" key="4">
    <source>
        <dbReference type="Proteomes" id="UP000245771"/>
    </source>
</evidence>
<dbReference type="PANTHER" id="PTHR31138">
    <property type="entry name" value="CHROMOSOME 19, WHOLE GENOME SHOTGUN SEQUENCE"/>
    <property type="match status" value="1"/>
</dbReference>
<evidence type="ECO:0000313" key="3">
    <source>
        <dbReference type="EMBL" id="PWN34442.1"/>
    </source>
</evidence>
<name>A0A316VAE0_9BASI</name>
<feature type="region of interest" description="Disordered" evidence="1">
    <location>
        <begin position="869"/>
        <end position="918"/>
    </location>
</feature>
<feature type="compositionally biased region" description="Polar residues" evidence="1">
    <location>
        <begin position="24"/>
        <end position="33"/>
    </location>
</feature>
<protein>
    <recommendedName>
        <fullName evidence="2">HAM1-like N-terminal domain-containing protein</fullName>
    </recommendedName>
</protein>
<feature type="region of interest" description="Disordered" evidence="1">
    <location>
        <begin position="1035"/>
        <end position="1058"/>
    </location>
</feature>
<feature type="compositionally biased region" description="Basic and acidic residues" evidence="1">
    <location>
        <begin position="895"/>
        <end position="918"/>
    </location>
</feature>
<feature type="region of interest" description="Disordered" evidence="1">
    <location>
        <begin position="134"/>
        <end position="156"/>
    </location>
</feature>
<evidence type="ECO:0000256" key="1">
    <source>
        <dbReference type="SAM" id="MobiDB-lite"/>
    </source>
</evidence>
<dbReference type="EMBL" id="KZ819604">
    <property type="protein sequence ID" value="PWN34442.1"/>
    <property type="molecule type" value="Genomic_DNA"/>
</dbReference>
<dbReference type="PANTHER" id="PTHR31138:SF1">
    <property type="entry name" value="PDZ DOMAIN-CONTAINING PROTEIN"/>
    <property type="match status" value="1"/>
</dbReference>
<feature type="compositionally biased region" description="Basic and acidic residues" evidence="1">
    <location>
        <begin position="1037"/>
        <end position="1050"/>
    </location>
</feature>